<dbReference type="Pfam" id="PF00787">
    <property type="entry name" value="PX"/>
    <property type="match status" value="1"/>
</dbReference>
<dbReference type="Gene3D" id="3.30.200.20">
    <property type="entry name" value="Phosphorylase Kinase, domain 1"/>
    <property type="match status" value="1"/>
</dbReference>
<evidence type="ECO:0000313" key="8">
    <source>
        <dbReference type="Proteomes" id="UP001461498"/>
    </source>
</evidence>
<comment type="caution">
    <text evidence="7">The sequence shown here is derived from an EMBL/GenBank/DDBJ whole genome shotgun (WGS) entry which is preliminary data.</text>
</comment>
<dbReference type="InterPro" id="IPR036871">
    <property type="entry name" value="PX_dom_sf"/>
</dbReference>
<evidence type="ECO:0000256" key="3">
    <source>
        <dbReference type="SAM" id="MobiDB-lite"/>
    </source>
</evidence>
<comment type="subcellular location">
    <subcellularLocation>
        <location evidence="1">Cytoplasm</location>
    </subcellularLocation>
</comment>
<dbReference type="PANTHER" id="PTHR22999">
    <property type="entry name" value="PX SERINE/THREONINE KINASE PXK"/>
    <property type="match status" value="1"/>
</dbReference>
<dbReference type="GO" id="GO:0005524">
    <property type="term" value="F:ATP binding"/>
    <property type="evidence" value="ECO:0007669"/>
    <property type="project" value="InterPro"/>
</dbReference>
<name>A0AAW1CHT5_9HEMI</name>
<dbReference type="SMART" id="SM00220">
    <property type="entry name" value="S_TKc"/>
    <property type="match status" value="1"/>
</dbReference>
<keyword evidence="8" id="KW-1185">Reference proteome</keyword>
<reference evidence="7 8" key="1">
    <citation type="submission" date="2022-12" db="EMBL/GenBank/DDBJ databases">
        <title>Chromosome-level genome assembly of true bugs.</title>
        <authorList>
            <person name="Ma L."/>
            <person name="Li H."/>
        </authorList>
    </citation>
    <scope>NUCLEOTIDE SEQUENCE [LARGE SCALE GENOMIC DNA]</scope>
    <source>
        <strain evidence="7">Lab_2022b</strain>
    </source>
</reference>
<dbReference type="PROSITE" id="PS50011">
    <property type="entry name" value="PROTEIN_KINASE_DOM"/>
    <property type="match status" value="1"/>
</dbReference>
<feature type="region of interest" description="Disordered" evidence="3">
    <location>
        <begin position="466"/>
        <end position="507"/>
    </location>
</feature>
<dbReference type="GO" id="GO:0006622">
    <property type="term" value="P:protein targeting to lysosome"/>
    <property type="evidence" value="ECO:0007669"/>
    <property type="project" value="TreeGrafter"/>
</dbReference>
<feature type="domain" description="WH2" evidence="6">
    <location>
        <begin position="510"/>
        <end position="529"/>
    </location>
</feature>
<evidence type="ECO:0000256" key="2">
    <source>
        <dbReference type="ARBA" id="ARBA00022490"/>
    </source>
</evidence>
<dbReference type="GO" id="GO:0043271">
    <property type="term" value="P:negative regulation of monoatomic ion transport"/>
    <property type="evidence" value="ECO:0007669"/>
    <property type="project" value="TreeGrafter"/>
</dbReference>
<dbReference type="Pfam" id="PF00069">
    <property type="entry name" value="Pkinase"/>
    <property type="match status" value="1"/>
</dbReference>
<dbReference type="SMART" id="SM00312">
    <property type="entry name" value="PX"/>
    <property type="match status" value="1"/>
</dbReference>
<dbReference type="GO" id="GO:0004672">
    <property type="term" value="F:protein kinase activity"/>
    <property type="evidence" value="ECO:0007669"/>
    <property type="project" value="InterPro"/>
</dbReference>
<evidence type="ECO:0000259" key="4">
    <source>
        <dbReference type="PROSITE" id="PS50011"/>
    </source>
</evidence>
<feature type="domain" description="Protein kinase" evidence="4">
    <location>
        <begin position="124"/>
        <end position="447"/>
    </location>
</feature>
<dbReference type="GO" id="GO:0005886">
    <property type="term" value="C:plasma membrane"/>
    <property type="evidence" value="ECO:0007669"/>
    <property type="project" value="TreeGrafter"/>
</dbReference>
<dbReference type="SUPFAM" id="SSF56112">
    <property type="entry name" value="Protein kinase-like (PK-like)"/>
    <property type="match status" value="1"/>
</dbReference>
<proteinExistence type="predicted"/>
<dbReference type="InterPro" id="IPR003124">
    <property type="entry name" value="WH2_dom"/>
</dbReference>
<feature type="compositionally biased region" description="Low complexity" evidence="3">
    <location>
        <begin position="480"/>
        <end position="501"/>
    </location>
</feature>
<dbReference type="GO" id="GO:0008333">
    <property type="term" value="P:endosome to lysosome transport"/>
    <property type="evidence" value="ECO:0007669"/>
    <property type="project" value="TreeGrafter"/>
</dbReference>
<dbReference type="PANTHER" id="PTHR22999:SF40">
    <property type="entry name" value="PX DOMAIN-CONTAINING PROTEIN KINASE-LIKE PROTEIN"/>
    <property type="match status" value="1"/>
</dbReference>
<dbReference type="GO" id="GO:0003779">
    <property type="term" value="F:actin binding"/>
    <property type="evidence" value="ECO:0007669"/>
    <property type="project" value="InterPro"/>
</dbReference>
<dbReference type="InterPro" id="IPR000719">
    <property type="entry name" value="Prot_kinase_dom"/>
</dbReference>
<dbReference type="Gene3D" id="1.10.510.10">
    <property type="entry name" value="Transferase(Phosphotransferase) domain 1"/>
    <property type="match status" value="1"/>
</dbReference>
<evidence type="ECO:0000313" key="7">
    <source>
        <dbReference type="EMBL" id="KAK9497108.1"/>
    </source>
</evidence>
<dbReference type="Proteomes" id="UP001461498">
    <property type="component" value="Unassembled WGS sequence"/>
</dbReference>
<feature type="compositionally biased region" description="Basic and acidic residues" evidence="3">
    <location>
        <begin position="466"/>
        <end position="476"/>
    </location>
</feature>
<evidence type="ECO:0000256" key="1">
    <source>
        <dbReference type="ARBA" id="ARBA00004496"/>
    </source>
</evidence>
<keyword evidence="2" id="KW-0963">Cytoplasm</keyword>
<accession>A0AAW1CHT5</accession>
<dbReference type="EMBL" id="JAPXFL010000015">
    <property type="protein sequence ID" value="KAK9497108.1"/>
    <property type="molecule type" value="Genomic_DNA"/>
</dbReference>
<dbReference type="GO" id="GO:0035091">
    <property type="term" value="F:phosphatidylinositol binding"/>
    <property type="evidence" value="ECO:0007669"/>
    <property type="project" value="InterPro"/>
</dbReference>
<evidence type="ECO:0000259" key="6">
    <source>
        <dbReference type="PROSITE" id="PS51082"/>
    </source>
</evidence>
<evidence type="ECO:0008006" key="9">
    <source>
        <dbReference type="Google" id="ProtNLM"/>
    </source>
</evidence>
<protein>
    <recommendedName>
        <fullName evidence="9">PX domain-containing protein kinase-like protein</fullName>
    </recommendedName>
</protein>
<dbReference type="InterPro" id="IPR011009">
    <property type="entry name" value="Kinase-like_dom_sf"/>
</dbReference>
<feature type="domain" description="PX" evidence="5">
    <location>
        <begin position="14"/>
        <end position="125"/>
    </location>
</feature>
<dbReference type="InterPro" id="IPR001683">
    <property type="entry name" value="PX_dom"/>
</dbReference>
<dbReference type="InterPro" id="IPR051837">
    <property type="entry name" value="SortingNexin/PXDomain-PKLike"/>
</dbReference>
<dbReference type="AlphaFoldDB" id="A0AAW1CHT5"/>
<evidence type="ECO:0000259" key="5">
    <source>
        <dbReference type="PROSITE" id="PS50195"/>
    </source>
</evidence>
<gene>
    <name evidence="7" type="ORF">O3M35_004485</name>
</gene>
<dbReference type="PROSITE" id="PS51082">
    <property type="entry name" value="WH2"/>
    <property type="match status" value="1"/>
</dbReference>
<dbReference type="GO" id="GO:0005770">
    <property type="term" value="C:late endosome"/>
    <property type="evidence" value="ECO:0007669"/>
    <property type="project" value="TreeGrafter"/>
</dbReference>
<dbReference type="SUPFAM" id="SSF64268">
    <property type="entry name" value="PX domain"/>
    <property type="match status" value="1"/>
</dbReference>
<dbReference type="GO" id="GO:0005769">
    <property type="term" value="C:early endosome"/>
    <property type="evidence" value="ECO:0007669"/>
    <property type="project" value="TreeGrafter"/>
</dbReference>
<dbReference type="GO" id="GO:0045022">
    <property type="term" value="P:early endosome to late endosome transport"/>
    <property type="evidence" value="ECO:0007669"/>
    <property type="project" value="TreeGrafter"/>
</dbReference>
<organism evidence="7 8">
    <name type="scientific">Rhynocoris fuscipes</name>
    <dbReference type="NCBI Taxonomy" id="488301"/>
    <lineage>
        <taxon>Eukaryota</taxon>
        <taxon>Metazoa</taxon>
        <taxon>Ecdysozoa</taxon>
        <taxon>Arthropoda</taxon>
        <taxon>Hexapoda</taxon>
        <taxon>Insecta</taxon>
        <taxon>Pterygota</taxon>
        <taxon>Neoptera</taxon>
        <taxon>Paraneoptera</taxon>
        <taxon>Hemiptera</taxon>
        <taxon>Heteroptera</taxon>
        <taxon>Panheteroptera</taxon>
        <taxon>Cimicomorpha</taxon>
        <taxon>Reduviidae</taxon>
        <taxon>Harpactorinae</taxon>
        <taxon>Harpactorini</taxon>
        <taxon>Rhynocoris</taxon>
    </lineage>
</organism>
<sequence>MSIFERNLIRKVYIDDTYNYIAVIISSETTQGHTEYVIKVKRDLLSERQWLVHRRYNDFLSLHHSLLVANINLPLPPKKIIGNMNRNFIAERQTALQNYLDLILSHQLLSAQLVVKKFLDPQNYSNFKELGLNAITIGLRGENDIKILKMLPQIGSRFRKEHYLVKLNDCKQEMLLTWVPIGPDSPHDQKQINTLLKVLASIQHVNIASVLRSGVCNDGVWMIREIRKSGSILDTICGTTKSPWTELGLKKYSNYECRKPLPLQTIINIVSQILQALAFLHHKGIPFGHLHTGNIVYEDGLVKLLDVENGIIGIPHYYRMALLKIKQITSIQLLDVYCLGLSIFEMATGIPFLNQKEDFNNVPEQLRPILKSVLCVKTTRTALPTIADLLNYDIFRYMNRNPQPHIKMTVSARENFNISAENIIERLKKDYSKYRQEKRVMKVYKCFDENDGQILVYYTKKTKISKDDMNDHDRSESPCSINSNSNTTISTQSVPTPTTTSKINNDQTNDRQALLGAICNFNKDSLKKVNKQE</sequence>
<dbReference type="PROSITE" id="PS50195">
    <property type="entry name" value="PX"/>
    <property type="match status" value="1"/>
</dbReference>
<dbReference type="Gene3D" id="3.30.1520.10">
    <property type="entry name" value="Phox-like domain"/>
    <property type="match status" value="1"/>
</dbReference>